<reference evidence="3 4" key="1">
    <citation type="submission" date="2011-07" db="EMBL/GenBank/DDBJ databases">
        <title>The complete genome of chromosome of Emticicia oligotrophica DSM 17448.</title>
        <authorList>
            <consortium name="US DOE Joint Genome Institute (JGI-PGF)"/>
            <person name="Lucas S."/>
            <person name="Han J."/>
            <person name="Lapidus A."/>
            <person name="Bruce D."/>
            <person name="Goodwin L."/>
            <person name="Pitluck S."/>
            <person name="Peters L."/>
            <person name="Kyrpides N."/>
            <person name="Mavromatis K."/>
            <person name="Ivanova N."/>
            <person name="Ovchinnikova G."/>
            <person name="Teshima H."/>
            <person name="Detter J.C."/>
            <person name="Tapia R."/>
            <person name="Han C."/>
            <person name="Land M."/>
            <person name="Hauser L."/>
            <person name="Markowitz V."/>
            <person name="Cheng J.-F."/>
            <person name="Hugenholtz P."/>
            <person name="Woyke T."/>
            <person name="Wu D."/>
            <person name="Tindall B."/>
            <person name="Pomrenke H."/>
            <person name="Brambilla E."/>
            <person name="Klenk H.-P."/>
            <person name="Eisen J.A."/>
        </authorList>
    </citation>
    <scope>NUCLEOTIDE SEQUENCE [LARGE SCALE GENOMIC DNA]</scope>
    <source>
        <strain evidence="3 4">DSM 17448</strain>
    </source>
</reference>
<name>A0ABM5N535_EMTOG</name>
<evidence type="ECO:0000313" key="3">
    <source>
        <dbReference type="EMBL" id="AFK04625.1"/>
    </source>
</evidence>
<evidence type="ECO:0000313" key="4">
    <source>
        <dbReference type="Proteomes" id="UP000002875"/>
    </source>
</evidence>
<accession>A0ABM5N535</accession>
<dbReference type="InterPro" id="IPR026444">
    <property type="entry name" value="Secre_tail"/>
</dbReference>
<protein>
    <recommendedName>
        <fullName evidence="2">Secretion system C-terminal sorting domain-containing protein</fullName>
    </recommendedName>
</protein>
<keyword evidence="4" id="KW-1185">Reference proteome</keyword>
<feature type="signal peptide" evidence="1">
    <location>
        <begin position="1"/>
        <end position="19"/>
    </location>
</feature>
<dbReference type="Proteomes" id="UP000002875">
    <property type="component" value="Chromosome"/>
</dbReference>
<dbReference type="Pfam" id="PF18962">
    <property type="entry name" value="Por_Secre_tail"/>
    <property type="match status" value="1"/>
</dbReference>
<feature type="chain" id="PRO_5045940456" description="Secretion system C-terminal sorting domain-containing protein" evidence="1">
    <location>
        <begin position="20"/>
        <end position="419"/>
    </location>
</feature>
<dbReference type="NCBIfam" id="TIGR04183">
    <property type="entry name" value="Por_Secre_tail"/>
    <property type="match status" value="1"/>
</dbReference>
<evidence type="ECO:0000256" key="1">
    <source>
        <dbReference type="SAM" id="SignalP"/>
    </source>
</evidence>
<evidence type="ECO:0000259" key="2">
    <source>
        <dbReference type="Pfam" id="PF18962"/>
    </source>
</evidence>
<proteinExistence type="predicted"/>
<sequence>MRVFLTLTILIFIELSTIAQDSMPAIPVVCYFNPENSFTQVLPDNATFAKSRLAATSNIEVTYIDFPEQAKVPFEYAISLWEKYLVSSQTIRIKATWSKSLANNVLAETYAARVYKLSSSTPNLPYANVWYPTPLAEALSGKDLNAGDYDMFISLNANINWSYLTNAQVVAGKFDMVTVLLHEISHGLGFSSSMTVINNDTQGQYGQLGSAYIFDVYMKDSKKVNLTNTGIYGNPSTDLKTALTSNVLYFGVKNSALANSLPRLYAPATFKSGSSFSHFDEGTYPVGSANSLMTPNVRAAEVNHTPGDLLLNCLYTIGWQVNGLTGLVTGTESLPENIFEILVFPNPVENLLNVAIPNQAQARTIKIDLFNQNGRILQEIEKQNVNVETFQIDLSNYEAGLYFLQVLDGEKKTVRKIIK</sequence>
<feature type="domain" description="Secretion system C-terminal sorting" evidence="2">
    <location>
        <begin position="343"/>
        <end position="418"/>
    </location>
</feature>
<dbReference type="RefSeq" id="WP_015030314.1">
    <property type="nucleotide sequence ID" value="NC_018748.1"/>
</dbReference>
<dbReference type="EMBL" id="CP002961">
    <property type="protein sequence ID" value="AFK04625.1"/>
    <property type="molecule type" value="Genomic_DNA"/>
</dbReference>
<keyword evidence="1" id="KW-0732">Signal</keyword>
<gene>
    <name evidence="3" type="ordered locus">Emtol_3497</name>
</gene>
<organism evidence="3 4">
    <name type="scientific">Emticicia oligotrophica (strain DSM 17448 / CIP 109782 / MTCC 6937 / GPTSA100-15)</name>
    <dbReference type="NCBI Taxonomy" id="929562"/>
    <lineage>
        <taxon>Bacteria</taxon>
        <taxon>Pseudomonadati</taxon>
        <taxon>Bacteroidota</taxon>
        <taxon>Cytophagia</taxon>
        <taxon>Cytophagales</taxon>
        <taxon>Leadbetterellaceae</taxon>
        <taxon>Emticicia</taxon>
    </lineage>
</organism>